<evidence type="ECO:0000256" key="3">
    <source>
        <dbReference type="ARBA" id="ARBA00022737"/>
    </source>
</evidence>
<evidence type="ECO:0000256" key="10">
    <source>
        <dbReference type="PROSITE-ProRule" id="PRU00042"/>
    </source>
</evidence>
<keyword evidence="8" id="KW-0804">Transcription</keyword>
<comment type="subcellular location">
    <subcellularLocation>
        <location evidence="1">Nucleus</location>
    </subcellularLocation>
</comment>
<evidence type="ECO:0000256" key="11">
    <source>
        <dbReference type="SAM" id="Coils"/>
    </source>
</evidence>
<dbReference type="AlphaFoldDB" id="A0AAW1ELJ1"/>
<keyword evidence="5" id="KW-0862">Zinc</keyword>
<organism evidence="13 14">
    <name type="scientific">Zoarces viviparus</name>
    <name type="common">Viviparous eelpout</name>
    <name type="synonym">Blennius viviparus</name>
    <dbReference type="NCBI Taxonomy" id="48416"/>
    <lineage>
        <taxon>Eukaryota</taxon>
        <taxon>Metazoa</taxon>
        <taxon>Chordata</taxon>
        <taxon>Craniata</taxon>
        <taxon>Vertebrata</taxon>
        <taxon>Euteleostomi</taxon>
        <taxon>Actinopterygii</taxon>
        <taxon>Neopterygii</taxon>
        <taxon>Teleostei</taxon>
        <taxon>Neoteleostei</taxon>
        <taxon>Acanthomorphata</taxon>
        <taxon>Eupercaria</taxon>
        <taxon>Perciformes</taxon>
        <taxon>Cottioidei</taxon>
        <taxon>Zoarcales</taxon>
        <taxon>Zoarcidae</taxon>
        <taxon>Zoarcinae</taxon>
        <taxon>Zoarces</taxon>
    </lineage>
</organism>
<dbReference type="EMBL" id="JBCEZU010000221">
    <property type="protein sequence ID" value="KAK9523393.1"/>
    <property type="molecule type" value="Genomic_DNA"/>
</dbReference>
<evidence type="ECO:0000256" key="4">
    <source>
        <dbReference type="ARBA" id="ARBA00022771"/>
    </source>
</evidence>
<evidence type="ECO:0000313" key="14">
    <source>
        <dbReference type="Proteomes" id="UP001488805"/>
    </source>
</evidence>
<dbReference type="SMART" id="SM00355">
    <property type="entry name" value="ZnF_C2H2"/>
    <property type="match status" value="1"/>
</dbReference>
<accession>A0AAW1ELJ1</accession>
<evidence type="ECO:0000313" key="13">
    <source>
        <dbReference type="EMBL" id="KAK9523393.1"/>
    </source>
</evidence>
<dbReference type="Proteomes" id="UP001488805">
    <property type="component" value="Unassembled WGS sequence"/>
</dbReference>
<name>A0AAW1ELJ1_ZOAVI</name>
<dbReference type="GO" id="GO:0008270">
    <property type="term" value="F:zinc ion binding"/>
    <property type="evidence" value="ECO:0007669"/>
    <property type="project" value="UniProtKB-KW"/>
</dbReference>
<keyword evidence="11" id="KW-0175">Coiled coil</keyword>
<dbReference type="FunFam" id="3.30.160.60:FF:002343">
    <property type="entry name" value="Zinc finger protein 33A"/>
    <property type="match status" value="1"/>
</dbReference>
<evidence type="ECO:0000256" key="9">
    <source>
        <dbReference type="ARBA" id="ARBA00023242"/>
    </source>
</evidence>
<dbReference type="PANTHER" id="PTHR24399">
    <property type="entry name" value="ZINC FINGER AND BTB DOMAIN-CONTAINING"/>
    <property type="match status" value="1"/>
</dbReference>
<dbReference type="GO" id="GO:0001227">
    <property type="term" value="F:DNA-binding transcription repressor activity, RNA polymerase II-specific"/>
    <property type="evidence" value="ECO:0007669"/>
    <property type="project" value="TreeGrafter"/>
</dbReference>
<gene>
    <name evidence="13" type="ORF">VZT92_019788</name>
</gene>
<evidence type="ECO:0000256" key="7">
    <source>
        <dbReference type="ARBA" id="ARBA00023125"/>
    </source>
</evidence>
<evidence type="ECO:0000256" key="8">
    <source>
        <dbReference type="ARBA" id="ARBA00023163"/>
    </source>
</evidence>
<feature type="domain" description="C2H2-type" evidence="12">
    <location>
        <begin position="95"/>
        <end position="122"/>
    </location>
</feature>
<dbReference type="PROSITE" id="PS00028">
    <property type="entry name" value="ZINC_FINGER_C2H2_1"/>
    <property type="match status" value="1"/>
</dbReference>
<sequence length="126" mass="14582">MSTVQSMRRFVCDRMTAAAQDILGAFERKIENYEAEIARQRRLLNAVLSPEMKLHRTDLLQMCVHKEEEEVLLIQQQPLQQDASHMRMHTGEKPYKCSTCGEQFSTWSKLNKHKSVHTSDEESSSA</sequence>
<evidence type="ECO:0000256" key="5">
    <source>
        <dbReference type="ARBA" id="ARBA00022833"/>
    </source>
</evidence>
<keyword evidence="2" id="KW-0479">Metal-binding</keyword>
<dbReference type="GO" id="GO:0000978">
    <property type="term" value="F:RNA polymerase II cis-regulatory region sequence-specific DNA binding"/>
    <property type="evidence" value="ECO:0007669"/>
    <property type="project" value="TreeGrafter"/>
</dbReference>
<evidence type="ECO:0000256" key="2">
    <source>
        <dbReference type="ARBA" id="ARBA00022723"/>
    </source>
</evidence>
<feature type="coiled-coil region" evidence="11">
    <location>
        <begin position="16"/>
        <end position="43"/>
    </location>
</feature>
<dbReference type="SUPFAM" id="SSF57667">
    <property type="entry name" value="beta-beta-alpha zinc fingers"/>
    <property type="match status" value="1"/>
</dbReference>
<keyword evidence="6" id="KW-0805">Transcription regulation</keyword>
<keyword evidence="14" id="KW-1185">Reference proteome</keyword>
<dbReference type="Pfam" id="PF00096">
    <property type="entry name" value="zf-C2H2"/>
    <property type="match status" value="1"/>
</dbReference>
<comment type="caution">
    <text evidence="13">The sequence shown here is derived from an EMBL/GenBank/DDBJ whole genome shotgun (WGS) entry which is preliminary data.</text>
</comment>
<keyword evidence="9" id="KW-0539">Nucleus</keyword>
<dbReference type="Gene3D" id="3.30.160.60">
    <property type="entry name" value="Classic Zinc Finger"/>
    <property type="match status" value="1"/>
</dbReference>
<keyword evidence="4 10" id="KW-0863">Zinc-finger</keyword>
<dbReference type="PROSITE" id="PS50157">
    <property type="entry name" value="ZINC_FINGER_C2H2_2"/>
    <property type="match status" value="1"/>
</dbReference>
<reference evidence="13 14" key="1">
    <citation type="journal article" date="2024" name="Genome Biol. Evol.">
        <title>Chromosome-level genome assembly of the viviparous eelpout Zoarces viviparus.</title>
        <authorList>
            <person name="Fuhrmann N."/>
            <person name="Brasseur M.V."/>
            <person name="Bakowski C.E."/>
            <person name="Podsiadlowski L."/>
            <person name="Prost S."/>
            <person name="Krehenwinkel H."/>
            <person name="Mayer C."/>
        </authorList>
    </citation>
    <scope>NUCLEOTIDE SEQUENCE [LARGE SCALE GENOMIC DNA]</scope>
    <source>
        <strain evidence="13">NO-MEL_2022_Ind0_liver</strain>
    </source>
</reference>
<keyword evidence="3" id="KW-0677">Repeat</keyword>
<dbReference type="InterPro" id="IPR036236">
    <property type="entry name" value="Znf_C2H2_sf"/>
</dbReference>
<dbReference type="PANTHER" id="PTHR24399:SF23">
    <property type="entry name" value="C2H2-TYPE DOMAIN-CONTAINING PROTEIN"/>
    <property type="match status" value="1"/>
</dbReference>
<keyword evidence="7" id="KW-0238">DNA-binding</keyword>
<proteinExistence type="predicted"/>
<evidence type="ECO:0000259" key="12">
    <source>
        <dbReference type="PROSITE" id="PS50157"/>
    </source>
</evidence>
<evidence type="ECO:0000256" key="6">
    <source>
        <dbReference type="ARBA" id="ARBA00023015"/>
    </source>
</evidence>
<dbReference type="InterPro" id="IPR013087">
    <property type="entry name" value="Znf_C2H2_type"/>
</dbReference>
<evidence type="ECO:0000256" key="1">
    <source>
        <dbReference type="ARBA" id="ARBA00004123"/>
    </source>
</evidence>
<protein>
    <recommendedName>
        <fullName evidence="12">C2H2-type domain-containing protein</fullName>
    </recommendedName>
</protein>
<dbReference type="GO" id="GO:0005654">
    <property type="term" value="C:nucleoplasm"/>
    <property type="evidence" value="ECO:0007669"/>
    <property type="project" value="TreeGrafter"/>
</dbReference>